<proteinExistence type="predicted"/>
<dbReference type="GO" id="GO:0008982">
    <property type="term" value="F:protein-N(PI)-phosphohistidine-sugar phosphotransferase activity"/>
    <property type="evidence" value="ECO:0007669"/>
    <property type="project" value="InterPro"/>
</dbReference>
<protein>
    <submittedName>
        <fullName evidence="13">PTS system, maltose and glucose-specific IIBC component</fullName>
    </submittedName>
</protein>
<evidence type="ECO:0000256" key="7">
    <source>
        <dbReference type="ARBA" id="ARBA00022692"/>
    </source>
</evidence>
<dbReference type="GO" id="GO:0090564">
    <property type="term" value="F:protein-phosphocysteine-glucose phosphotransferase system transporter activity"/>
    <property type="evidence" value="ECO:0007669"/>
    <property type="project" value="TreeGrafter"/>
</dbReference>
<keyword evidence="9" id="KW-1133">Transmembrane helix</keyword>
<accession>W1W7V2</accession>
<dbReference type="EMBL" id="AZLZ01002629">
    <property type="protein sequence ID" value="ETJ14292.1"/>
    <property type="molecule type" value="Genomic_DNA"/>
</dbReference>
<dbReference type="GO" id="GO:0016301">
    <property type="term" value="F:kinase activity"/>
    <property type="evidence" value="ECO:0007669"/>
    <property type="project" value="UniProtKB-KW"/>
</dbReference>
<keyword evidence="4" id="KW-0762">Sugar transport</keyword>
<evidence type="ECO:0000256" key="6">
    <source>
        <dbReference type="ARBA" id="ARBA00022683"/>
    </source>
</evidence>
<keyword evidence="7" id="KW-0812">Transmembrane</keyword>
<evidence type="ECO:0000313" key="13">
    <source>
        <dbReference type="EMBL" id="ETJ14292.1"/>
    </source>
</evidence>
<dbReference type="NCBIfam" id="TIGR00826">
    <property type="entry name" value="EIIB_glc"/>
    <property type="match status" value="1"/>
</dbReference>
<dbReference type="SUPFAM" id="SSF55604">
    <property type="entry name" value="Glucose permease domain IIB"/>
    <property type="match status" value="1"/>
</dbReference>
<dbReference type="PROSITE" id="PS01035">
    <property type="entry name" value="PTS_EIIB_TYPE_1_CYS"/>
    <property type="match status" value="1"/>
</dbReference>
<evidence type="ECO:0000313" key="14">
    <source>
        <dbReference type="Proteomes" id="UP000018853"/>
    </source>
</evidence>
<dbReference type="Proteomes" id="UP000018853">
    <property type="component" value="Unassembled WGS sequence"/>
</dbReference>
<dbReference type="PANTHER" id="PTHR30009">
    <property type="entry name" value="CYTOCHROME C-TYPE SYNTHESIS PROTEIN AND PTS TRANSMEMBRANE COMPONENT"/>
    <property type="match status" value="1"/>
</dbReference>
<evidence type="ECO:0000256" key="11">
    <source>
        <dbReference type="PROSITE-ProRule" id="PRU00421"/>
    </source>
</evidence>
<evidence type="ECO:0000256" key="8">
    <source>
        <dbReference type="ARBA" id="ARBA00022777"/>
    </source>
</evidence>
<evidence type="ECO:0000256" key="1">
    <source>
        <dbReference type="ARBA" id="ARBA00004651"/>
    </source>
</evidence>
<dbReference type="InterPro" id="IPR018113">
    <property type="entry name" value="PTrfase_EIIB_Cys"/>
</dbReference>
<evidence type="ECO:0000256" key="10">
    <source>
        <dbReference type="ARBA" id="ARBA00023136"/>
    </source>
</evidence>
<feature type="active site" description="Phosphocysteine intermediate; for EIIB activity" evidence="11">
    <location>
        <position position="33"/>
    </location>
</feature>
<dbReference type="InterPro" id="IPR001996">
    <property type="entry name" value="PTS_IIB_1"/>
</dbReference>
<dbReference type="GO" id="GO:1904659">
    <property type="term" value="P:D-glucose transmembrane transport"/>
    <property type="evidence" value="ECO:0007669"/>
    <property type="project" value="TreeGrafter"/>
</dbReference>
<evidence type="ECO:0000256" key="4">
    <source>
        <dbReference type="ARBA" id="ARBA00022597"/>
    </source>
</evidence>
<dbReference type="CDD" id="cd00212">
    <property type="entry name" value="PTS_IIB_glc"/>
    <property type="match status" value="1"/>
</dbReference>
<dbReference type="Pfam" id="PF00367">
    <property type="entry name" value="PTS_EIIB"/>
    <property type="match status" value="1"/>
</dbReference>
<dbReference type="PROSITE" id="PS51098">
    <property type="entry name" value="PTS_EIIB_TYPE_1"/>
    <property type="match status" value="1"/>
</dbReference>
<keyword evidence="8" id="KW-0418">Kinase</keyword>
<evidence type="ECO:0000256" key="3">
    <source>
        <dbReference type="ARBA" id="ARBA00022475"/>
    </source>
</evidence>
<gene>
    <name evidence="13" type="ORF">Q609_ECAC02629G0001</name>
</gene>
<evidence type="ECO:0000259" key="12">
    <source>
        <dbReference type="PROSITE" id="PS51098"/>
    </source>
</evidence>
<keyword evidence="5" id="KW-0808">Transferase</keyword>
<sequence length="87" mass="9361">EANTRARGKSKYDHELILRALGGKENIESLDNCITRLRLVVKDMGLIDQQALKAAGALSVVVLDAHSVQVIIGPQVQSVKTGIEALI</sequence>
<dbReference type="GO" id="GO:0009401">
    <property type="term" value="P:phosphoenolpyruvate-dependent sugar phosphotransferase system"/>
    <property type="evidence" value="ECO:0007669"/>
    <property type="project" value="UniProtKB-KW"/>
</dbReference>
<dbReference type="InterPro" id="IPR050429">
    <property type="entry name" value="PTS_Glucose_EIICBA"/>
</dbReference>
<keyword evidence="3" id="KW-1003">Cell membrane</keyword>
<keyword evidence="2" id="KW-0813">Transport</keyword>
<comment type="caution">
    <text evidence="13">The sequence shown here is derived from an EMBL/GenBank/DDBJ whole genome shotgun (WGS) entry which is preliminary data.</text>
</comment>
<dbReference type="FunFam" id="3.30.1360.60:FF:000001">
    <property type="entry name" value="PTS system glucose-specific IIBC component PtsG"/>
    <property type="match status" value="1"/>
</dbReference>
<feature type="domain" description="PTS EIIB type-1" evidence="12">
    <location>
        <begin position="11"/>
        <end position="87"/>
    </location>
</feature>
<evidence type="ECO:0000256" key="9">
    <source>
        <dbReference type="ARBA" id="ARBA00022989"/>
    </source>
</evidence>
<dbReference type="PATRIC" id="fig|1403943.3.peg.4787"/>
<dbReference type="Gene3D" id="3.30.1360.60">
    <property type="entry name" value="Glucose permease domain IIB"/>
    <property type="match status" value="1"/>
</dbReference>
<evidence type="ECO:0000256" key="5">
    <source>
        <dbReference type="ARBA" id="ARBA00022679"/>
    </source>
</evidence>
<keyword evidence="10" id="KW-0472">Membrane</keyword>
<comment type="subcellular location">
    <subcellularLocation>
        <location evidence="1">Cell membrane</location>
        <topology evidence="1">Multi-pass membrane protein</topology>
    </subcellularLocation>
</comment>
<evidence type="ECO:0000256" key="2">
    <source>
        <dbReference type="ARBA" id="ARBA00022448"/>
    </source>
</evidence>
<feature type="non-terminal residue" evidence="13">
    <location>
        <position position="1"/>
    </location>
</feature>
<dbReference type="PANTHER" id="PTHR30009:SF20">
    <property type="entry name" value="PTS SYSTEM GLUCOSE-SPECIFIC EIICB COMPONENT-RELATED"/>
    <property type="match status" value="1"/>
</dbReference>
<organism evidence="13 14">
    <name type="scientific">Escherichia coli DORA_A_5_14_21</name>
    <dbReference type="NCBI Taxonomy" id="1403943"/>
    <lineage>
        <taxon>Bacteria</taxon>
        <taxon>Pseudomonadati</taxon>
        <taxon>Pseudomonadota</taxon>
        <taxon>Gammaproteobacteria</taxon>
        <taxon>Enterobacterales</taxon>
        <taxon>Enterobacteriaceae</taxon>
        <taxon>Escherichia</taxon>
    </lineage>
</organism>
<name>W1W7V2_ECOLX</name>
<reference evidence="13 14" key="1">
    <citation type="submission" date="2013-12" db="EMBL/GenBank/DDBJ databases">
        <title>A Varibaculum cambriense genome reconstructed from a premature infant gut community with otherwise low bacterial novelty that shifts toward anaerobic metabolism during the third week of life.</title>
        <authorList>
            <person name="Brown C.T."/>
            <person name="Sharon I."/>
            <person name="Thomas B.C."/>
            <person name="Castelle C.J."/>
            <person name="Morowitz M.J."/>
            <person name="Banfield J.F."/>
        </authorList>
    </citation>
    <scope>NUCLEOTIDE SEQUENCE [LARGE SCALE GENOMIC DNA]</scope>
    <source>
        <strain evidence="14">DORA_A_5_14_21</strain>
    </source>
</reference>
<dbReference type="GO" id="GO:0005886">
    <property type="term" value="C:plasma membrane"/>
    <property type="evidence" value="ECO:0007669"/>
    <property type="project" value="UniProtKB-SubCell"/>
</dbReference>
<dbReference type="InterPro" id="IPR036878">
    <property type="entry name" value="Glu_permease_IIB"/>
</dbReference>
<keyword evidence="6" id="KW-0598">Phosphotransferase system</keyword>
<dbReference type="AlphaFoldDB" id="W1W7V2"/>